<sequence>MKKEKARESLFLVLSRWKSNRNGKVHSHDICDASGGKARGLEKDNGADRTLVASARRFSVDVVGCISFVFSALDVTDELARQTDEEIVVRTVIVVVALYNILMHETLRIGLRRNRLRGRSFTLEFHEKKTRLRSLVYSNESSCYNVLRMYRNTFDRLCSMLDEIGVLKPTKHMLVDEQVTTCLNILAHHTKNRVIPWNFGRTGFYIKVQPRSQRIPLTRGGNGSRCTGWHTCKGKSGSERANTVSKSKGQSDSRVLKSVLKQYYLVDGGYSNAQGFLASFRGQRYHLNEWRQGRHPTNPRECFNMRHSAA</sequence>
<reference evidence="2" key="1">
    <citation type="submission" date="2020-09" db="EMBL/GenBank/DDBJ databases">
        <title>Genome-Enabled Discovery of Anthraquinone Biosynthesis in Senna tora.</title>
        <authorList>
            <person name="Kang S.-H."/>
            <person name="Pandey R.P."/>
            <person name="Lee C.-M."/>
            <person name="Sim J.-S."/>
            <person name="Jeong J.-T."/>
            <person name="Choi B.-S."/>
            <person name="Jung M."/>
            <person name="Ginzburg D."/>
            <person name="Zhao K."/>
            <person name="Won S.Y."/>
            <person name="Oh T.-J."/>
            <person name="Yu Y."/>
            <person name="Kim N.-H."/>
            <person name="Lee O.R."/>
            <person name="Lee T.-H."/>
            <person name="Bashyal P."/>
            <person name="Kim T.-S."/>
            <person name="Lee W.-H."/>
            <person name="Kawkins C."/>
            <person name="Kim C.-K."/>
            <person name="Kim J.S."/>
            <person name="Ahn B.O."/>
            <person name="Rhee S.Y."/>
            <person name="Sohng J.K."/>
        </authorList>
    </citation>
    <scope>NUCLEOTIDE SEQUENCE</scope>
    <source>
        <tissue evidence="2">Leaf</tissue>
    </source>
</reference>
<dbReference type="OrthoDB" id="6627079at2759"/>
<dbReference type="InterPro" id="IPR058353">
    <property type="entry name" value="DUF8040"/>
</dbReference>
<keyword evidence="3" id="KW-1185">Reference proteome</keyword>
<dbReference type="Proteomes" id="UP000634136">
    <property type="component" value="Unassembled WGS sequence"/>
</dbReference>
<accession>A0A834WCN4</accession>
<protein>
    <submittedName>
        <fullName evidence="2">Protein ALP1-like</fullName>
    </submittedName>
</protein>
<dbReference type="AlphaFoldDB" id="A0A834WCN4"/>
<evidence type="ECO:0000313" key="3">
    <source>
        <dbReference type="Proteomes" id="UP000634136"/>
    </source>
</evidence>
<proteinExistence type="predicted"/>
<dbReference type="InterPro" id="IPR045249">
    <property type="entry name" value="HARBI1-like"/>
</dbReference>
<evidence type="ECO:0000313" key="2">
    <source>
        <dbReference type="EMBL" id="KAF7812299.1"/>
    </source>
</evidence>
<dbReference type="PANTHER" id="PTHR22930:SF281">
    <property type="entry name" value="NUCLEASE"/>
    <property type="match status" value="1"/>
</dbReference>
<gene>
    <name evidence="2" type="ORF">G2W53_033275</name>
</gene>
<evidence type="ECO:0000259" key="1">
    <source>
        <dbReference type="Pfam" id="PF26138"/>
    </source>
</evidence>
<name>A0A834WCN4_9FABA</name>
<organism evidence="2 3">
    <name type="scientific">Senna tora</name>
    <dbReference type="NCBI Taxonomy" id="362788"/>
    <lineage>
        <taxon>Eukaryota</taxon>
        <taxon>Viridiplantae</taxon>
        <taxon>Streptophyta</taxon>
        <taxon>Embryophyta</taxon>
        <taxon>Tracheophyta</taxon>
        <taxon>Spermatophyta</taxon>
        <taxon>Magnoliopsida</taxon>
        <taxon>eudicotyledons</taxon>
        <taxon>Gunneridae</taxon>
        <taxon>Pentapetalae</taxon>
        <taxon>rosids</taxon>
        <taxon>fabids</taxon>
        <taxon>Fabales</taxon>
        <taxon>Fabaceae</taxon>
        <taxon>Caesalpinioideae</taxon>
        <taxon>Cassia clade</taxon>
        <taxon>Senna</taxon>
    </lineage>
</organism>
<feature type="domain" description="DUF8040" evidence="1">
    <location>
        <begin position="131"/>
        <end position="203"/>
    </location>
</feature>
<dbReference type="PANTHER" id="PTHR22930">
    <property type="match status" value="1"/>
</dbReference>
<comment type="caution">
    <text evidence="2">The sequence shown here is derived from an EMBL/GenBank/DDBJ whole genome shotgun (WGS) entry which is preliminary data.</text>
</comment>
<dbReference type="Pfam" id="PF26138">
    <property type="entry name" value="DUF8040"/>
    <property type="match status" value="1"/>
</dbReference>
<dbReference type="EMBL" id="JAAIUW010000010">
    <property type="protein sequence ID" value="KAF7812299.1"/>
    <property type="molecule type" value="Genomic_DNA"/>
</dbReference>